<evidence type="ECO:0000313" key="8">
    <source>
        <dbReference type="Proteomes" id="UP000183987"/>
    </source>
</evidence>
<evidence type="ECO:0000256" key="5">
    <source>
        <dbReference type="SAM" id="Phobius"/>
    </source>
</evidence>
<evidence type="ECO:0000256" key="3">
    <source>
        <dbReference type="ARBA" id="ARBA00022989"/>
    </source>
</evidence>
<gene>
    <name evidence="7" type="ORF">SAMN05444339_10558</name>
</gene>
<dbReference type="GO" id="GO:0016020">
    <property type="term" value="C:membrane"/>
    <property type="evidence" value="ECO:0007669"/>
    <property type="project" value="UniProtKB-SubCell"/>
</dbReference>
<feature type="transmembrane region" description="Helical" evidence="5">
    <location>
        <begin position="134"/>
        <end position="155"/>
    </location>
</feature>
<feature type="transmembrane region" description="Helical" evidence="5">
    <location>
        <begin position="75"/>
        <end position="94"/>
    </location>
</feature>
<feature type="transmembrane region" description="Helical" evidence="5">
    <location>
        <begin position="161"/>
        <end position="179"/>
    </location>
</feature>
<protein>
    <submittedName>
        <fullName evidence="7">Permease of the drug/metabolite transporter (DMT) superfamily</fullName>
    </submittedName>
</protein>
<keyword evidence="3 5" id="KW-1133">Transmembrane helix</keyword>
<feature type="transmembrane region" description="Helical" evidence="5">
    <location>
        <begin position="223"/>
        <end position="244"/>
    </location>
</feature>
<dbReference type="SUPFAM" id="SSF103481">
    <property type="entry name" value="Multidrug resistance efflux transporter EmrE"/>
    <property type="match status" value="2"/>
</dbReference>
<evidence type="ECO:0000313" key="7">
    <source>
        <dbReference type="EMBL" id="SHF32418.1"/>
    </source>
</evidence>
<dbReference type="RefSeq" id="WP_072857413.1">
    <property type="nucleotide sequence ID" value="NZ_FQUE01000005.1"/>
</dbReference>
<evidence type="ECO:0000256" key="4">
    <source>
        <dbReference type="ARBA" id="ARBA00023136"/>
    </source>
</evidence>
<dbReference type="InterPro" id="IPR037185">
    <property type="entry name" value="EmrE-like"/>
</dbReference>
<feature type="transmembrane region" description="Helical" evidence="5">
    <location>
        <begin position="43"/>
        <end position="63"/>
    </location>
</feature>
<comment type="subcellular location">
    <subcellularLocation>
        <location evidence="1">Membrane</location>
        <topology evidence="1">Multi-pass membrane protein</topology>
    </subcellularLocation>
</comment>
<keyword evidence="4 5" id="KW-0472">Membrane</keyword>
<dbReference type="PANTHER" id="PTHR32322:SF9">
    <property type="entry name" value="AMINO-ACID METABOLITE EFFLUX PUMP-RELATED"/>
    <property type="match status" value="1"/>
</dbReference>
<evidence type="ECO:0000256" key="2">
    <source>
        <dbReference type="ARBA" id="ARBA00022692"/>
    </source>
</evidence>
<name>A0A1M5AQ81_LOKAT</name>
<feature type="transmembrane region" description="Helical" evidence="5">
    <location>
        <begin position="100"/>
        <end position="122"/>
    </location>
</feature>
<feature type="transmembrane region" description="Helical" evidence="5">
    <location>
        <begin position="278"/>
        <end position="299"/>
    </location>
</feature>
<dbReference type="InterPro" id="IPR000620">
    <property type="entry name" value="EamA_dom"/>
</dbReference>
<dbReference type="InterPro" id="IPR050638">
    <property type="entry name" value="AA-Vitamin_Transporters"/>
</dbReference>
<feature type="domain" description="EamA" evidence="6">
    <location>
        <begin position="163"/>
        <end position="293"/>
    </location>
</feature>
<evidence type="ECO:0000259" key="6">
    <source>
        <dbReference type="Pfam" id="PF00892"/>
    </source>
</evidence>
<sequence length="308" mass="32041">MQNATTSSTAPTAGNWASIGVLGLIWGGTFMVVAVALRGYGPLTVACARTTLGALALLGLRAALHRPWPALTPRLLKYLALIGVLNTALPFALLSWGQQYVPSAFAGISMAALPLFVLPLAHVFSDEALSTRRLIGVIVGFTGALVLIGPGVLRIGSGWEPLGQVACLTAAVSYAIASIMTRRCPPIDPIVLAALTLAVGSAVLIPAMLLVEGIPGRAAPVQMGAIVFLGLFPTALAALLRVTVIRSAGSVFMTLVNYQVPLWSVLCGALILSETLPLRFFAALALILCGLAISQWASLTRLWSRPAA</sequence>
<accession>A0A1M5AQ81</accession>
<dbReference type="Pfam" id="PF00892">
    <property type="entry name" value="EamA"/>
    <property type="match status" value="2"/>
</dbReference>
<keyword evidence="8" id="KW-1185">Reference proteome</keyword>
<dbReference type="PANTHER" id="PTHR32322">
    <property type="entry name" value="INNER MEMBRANE TRANSPORTER"/>
    <property type="match status" value="1"/>
</dbReference>
<dbReference type="STRING" id="366533.SAMN05444339_10558"/>
<dbReference type="OrthoDB" id="9810556at2"/>
<feature type="domain" description="EamA" evidence="6">
    <location>
        <begin position="22"/>
        <end position="148"/>
    </location>
</feature>
<proteinExistence type="predicted"/>
<organism evidence="7 8">
    <name type="scientific">Loktanella atrilutea</name>
    <dbReference type="NCBI Taxonomy" id="366533"/>
    <lineage>
        <taxon>Bacteria</taxon>
        <taxon>Pseudomonadati</taxon>
        <taxon>Pseudomonadota</taxon>
        <taxon>Alphaproteobacteria</taxon>
        <taxon>Rhodobacterales</taxon>
        <taxon>Roseobacteraceae</taxon>
        <taxon>Loktanella</taxon>
    </lineage>
</organism>
<dbReference type="AlphaFoldDB" id="A0A1M5AQ81"/>
<feature type="transmembrane region" description="Helical" evidence="5">
    <location>
        <begin position="12"/>
        <end position="37"/>
    </location>
</feature>
<dbReference type="EMBL" id="FQUE01000005">
    <property type="protein sequence ID" value="SHF32418.1"/>
    <property type="molecule type" value="Genomic_DNA"/>
</dbReference>
<feature type="transmembrane region" description="Helical" evidence="5">
    <location>
        <begin position="251"/>
        <end position="272"/>
    </location>
</feature>
<evidence type="ECO:0000256" key="1">
    <source>
        <dbReference type="ARBA" id="ARBA00004141"/>
    </source>
</evidence>
<reference evidence="8" key="1">
    <citation type="submission" date="2016-11" db="EMBL/GenBank/DDBJ databases">
        <authorList>
            <person name="Varghese N."/>
            <person name="Submissions S."/>
        </authorList>
    </citation>
    <scope>NUCLEOTIDE SEQUENCE [LARGE SCALE GENOMIC DNA]</scope>
    <source>
        <strain evidence="8">DSM 29326</strain>
    </source>
</reference>
<feature type="transmembrane region" description="Helical" evidence="5">
    <location>
        <begin position="191"/>
        <end position="211"/>
    </location>
</feature>
<keyword evidence="2 5" id="KW-0812">Transmembrane</keyword>
<dbReference type="Proteomes" id="UP000183987">
    <property type="component" value="Unassembled WGS sequence"/>
</dbReference>